<comment type="caution">
    <text evidence="1">The sequence shown here is derived from an EMBL/GenBank/DDBJ whole genome shotgun (WGS) entry which is preliminary data.</text>
</comment>
<dbReference type="SUPFAM" id="SSF52266">
    <property type="entry name" value="SGNH hydrolase"/>
    <property type="match status" value="1"/>
</dbReference>
<sequence length="437" mass="48550">MLLSIPLVLIGLELLVRLLVGVSGKTDELAVFQGEPLKVSAYRLKYLDRSGKLYDGLSNQGQLTVKQSPVMGYRLMGNQQQQDWAINEQGFRSDQAIAPDKPKDEVRIFVLGGSTAFGQLSSTNQTTFTKQLEDRLNQQVVAQKENPGKFRPAILPYFADELDKALALPAQIRDSRYRVINAAVPGYISGNELSKLAFDVLSYKPDFIVVLNGYADLLVPSTQEGSDIPGTETLLESAPRHLLMGITEQVKTLISQLFLVKAFQYWVLQPQDALKQVVPPVEGDAPLAQRLPTEADELSRRVDRYRQNMQQFARLTSASKIPLIVAMQPEITGRDPSQHTPREKEILNQLGANYPQQVKAGYSGLQRSLDQVKKEVPQVTTFNFYNAYADFKGEAFQDAIHLTDAANASLSNRLFDAISKQLQLQPKPYGGTEPPAS</sequence>
<dbReference type="AlphaFoldDB" id="A0A8J8CJ14"/>
<dbReference type="EMBL" id="WVIE01000016">
    <property type="protein sequence ID" value="NDJ18528.1"/>
    <property type="molecule type" value="Genomic_DNA"/>
</dbReference>
<keyword evidence="2" id="KW-1185">Reference proteome</keyword>
<evidence type="ECO:0000313" key="2">
    <source>
        <dbReference type="Proteomes" id="UP000646053"/>
    </source>
</evidence>
<dbReference type="Proteomes" id="UP000646053">
    <property type="component" value="Unassembled WGS sequence"/>
</dbReference>
<organism evidence="1 2">
    <name type="scientific">Myxacorys almedinensis A</name>
    <dbReference type="NCBI Taxonomy" id="2690445"/>
    <lineage>
        <taxon>Bacteria</taxon>
        <taxon>Bacillati</taxon>
        <taxon>Cyanobacteriota</taxon>
        <taxon>Cyanophyceae</taxon>
        <taxon>Leptolyngbyales</taxon>
        <taxon>Leptolyngbyaceae</taxon>
        <taxon>Myxacorys</taxon>
        <taxon>Myxacorys almedinensis</taxon>
    </lineage>
</organism>
<dbReference type="Gene3D" id="3.40.50.1110">
    <property type="entry name" value="SGNH hydrolase"/>
    <property type="match status" value="1"/>
</dbReference>
<dbReference type="Pfam" id="PF00657">
    <property type="entry name" value="Lipase_GDSL"/>
    <property type="match status" value="1"/>
</dbReference>
<keyword evidence="1" id="KW-0378">Hydrolase</keyword>
<dbReference type="InterPro" id="IPR036514">
    <property type="entry name" value="SGNH_hydro_sf"/>
</dbReference>
<protein>
    <submittedName>
        <fullName evidence="1">SGNH/GDSL hydrolase family protein</fullName>
    </submittedName>
</protein>
<dbReference type="GO" id="GO:0016788">
    <property type="term" value="F:hydrolase activity, acting on ester bonds"/>
    <property type="evidence" value="ECO:0007669"/>
    <property type="project" value="InterPro"/>
</dbReference>
<proteinExistence type="predicted"/>
<name>A0A8J8CJ14_9CYAN</name>
<evidence type="ECO:0000313" key="1">
    <source>
        <dbReference type="EMBL" id="NDJ18528.1"/>
    </source>
</evidence>
<dbReference type="InterPro" id="IPR001087">
    <property type="entry name" value="GDSL"/>
</dbReference>
<reference evidence="1" key="1">
    <citation type="submission" date="2019-12" db="EMBL/GenBank/DDBJ databases">
        <title>High-Quality draft genome sequences of three cyanobacteria isolated from the limestone walls of the Old Cathedral of Coimbra.</title>
        <authorList>
            <person name="Tiago I."/>
            <person name="Soares F."/>
            <person name="Portugal A."/>
        </authorList>
    </citation>
    <scope>NUCLEOTIDE SEQUENCE</scope>
    <source>
        <strain evidence="1">A</strain>
    </source>
</reference>
<gene>
    <name evidence="1" type="ORF">GS601_14705</name>
</gene>
<accession>A0A8J8CJ14</accession>